<dbReference type="Proteomes" id="UP000035680">
    <property type="component" value="Unassembled WGS sequence"/>
</dbReference>
<reference evidence="2" key="1">
    <citation type="submission" date="2014-07" db="EMBL/GenBank/DDBJ databases">
        <authorList>
            <person name="Martin A.A"/>
            <person name="De Silva N."/>
        </authorList>
    </citation>
    <scope>NUCLEOTIDE SEQUENCE</scope>
</reference>
<name>A0A0K0FN04_STRVS</name>
<keyword evidence="1" id="KW-0812">Transmembrane</keyword>
<sequence length="173" mass="19996">MLINHMIYKVSIIIIESFTKMRYAFILNVFGILYSISISAIVIPSKEDKSVSSFLETNSVIAKKFAEIFIEYYNKNVRSCRKECVRISKIISAEYLAGKDTRVNLVVEVEIKNCKSRKKRTCRKRLLGTVLTHYLTKGKNVYLTRTVKLYVPKTLKKEVVVISHSKCNRMKTS</sequence>
<feature type="transmembrane region" description="Helical" evidence="1">
    <location>
        <begin position="21"/>
        <end position="43"/>
    </location>
</feature>
<protein>
    <submittedName>
        <fullName evidence="3">Cystatin domain-containing protein</fullName>
    </submittedName>
</protein>
<evidence type="ECO:0000256" key="1">
    <source>
        <dbReference type="SAM" id="Phobius"/>
    </source>
</evidence>
<evidence type="ECO:0000313" key="3">
    <source>
        <dbReference type="WBParaSite" id="SVE_1038300.1"/>
    </source>
</evidence>
<organism evidence="2 3">
    <name type="scientific">Strongyloides venezuelensis</name>
    <name type="common">Threadworm</name>
    <dbReference type="NCBI Taxonomy" id="75913"/>
    <lineage>
        <taxon>Eukaryota</taxon>
        <taxon>Metazoa</taxon>
        <taxon>Ecdysozoa</taxon>
        <taxon>Nematoda</taxon>
        <taxon>Chromadorea</taxon>
        <taxon>Rhabditida</taxon>
        <taxon>Tylenchina</taxon>
        <taxon>Panagrolaimomorpha</taxon>
        <taxon>Strongyloidoidea</taxon>
        <taxon>Strongyloididae</taxon>
        <taxon>Strongyloides</taxon>
    </lineage>
</organism>
<evidence type="ECO:0000313" key="2">
    <source>
        <dbReference type="Proteomes" id="UP000035680"/>
    </source>
</evidence>
<keyword evidence="2" id="KW-1185">Reference proteome</keyword>
<accession>A0A0K0FN04</accession>
<proteinExistence type="predicted"/>
<dbReference type="AlphaFoldDB" id="A0A0K0FN04"/>
<keyword evidence="1" id="KW-1133">Transmembrane helix</keyword>
<reference evidence="3" key="2">
    <citation type="submission" date="2015-08" db="UniProtKB">
        <authorList>
            <consortium name="WormBaseParasite"/>
        </authorList>
    </citation>
    <scope>IDENTIFICATION</scope>
</reference>
<keyword evidence="1" id="KW-0472">Membrane</keyword>
<dbReference type="WBParaSite" id="SVE_1038300.1">
    <property type="protein sequence ID" value="SVE_1038300.1"/>
    <property type="gene ID" value="SVE_1038300"/>
</dbReference>